<dbReference type="AlphaFoldDB" id="A0A6J5YYG0"/>
<gene>
    <name evidence="2" type="ORF">UFOPK2355_00065</name>
    <name evidence="1" type="ORF">UFOPK4028_00325</name>
</gene>
<evidence type="ECO:0000313" key="1">
    <source>
        <dbReference type="EMBL" id="CAB4332970.1"/>
    </source>
</evidence>
<dbReference type="EMBL" id="CAEZXF010000006">
    <property type="protein sequence ID" value="CAB4670869.1"/>
    <property type="molecule type" value="Genomic_DNA"/>
</dbReference>
<sequence length="57" mass="6122">MDKALIALPRYSRIYPCPPPVPIFAITAKIISLLVTPGFKVPSTLIAIVFGLINGNV</sequence>
<evidence type="ECO:0000313" key="2">
    <source>
        <dbReference type="EMBL" id="CAB4670869.1"/>
    </source>
</evidence>
<proteinExistence type="predicted"/>
<protein>
    <submittedName>
        <fullName evidence="1">Unannotated protein</fullName>
    </submittedName>
</protein>
<name>A0A6J5YYG0_9ZZZZ</name>
<dbReference type="EMBL" id="CAESAC010000027">
    <property type="protein sequence ID" value="CAB4332970.1"/>
    <property type="molecule type" value="Genomic_DNA"/>
</dbReference>
<organism evidence="1">
    <name type="scientific">freshwater metagenome</name>
    <dbReference type="NCBI Taxonomy" id="449393"/>
    <lineage>
        <taxon>unclassified sequences</taxon>
        <taxon>metagenomes</taxon>
        <taxon>ecological metagenomes</taxon>
    </lineage>
</organism>
<accession>A0A6J5YYG0</accession>
<reference evidence="1" key="1">
    <citation type="submission" date="2020-05" db="EMBL/GenBank/DDBJ databases">
        <authorList>
            <person name="Chiriac C."/>
            <person name="Salcher M."/>
            <person name="Ghai R."/>
            <person name="Kavagutti S V."/>
        </authorList>
    </citation>
    <scope>NUCLEOTIDE SEQUENCE</scope>
</reference>